<accession>A0A564YMA7</accession>
<organism evidence="1 2">
    <name type="scientific">Hymenolepis diminuta</name>
    <name type="common">Rat tapeworm</name>
    <dbReference type="NCBI Taxonomy" id="6216"/>
    <lineage>
        <taxon>Eukaryota</taxon>
        <taxon>Metazoa</taxon>
        <taxon>Spiralia</taxon>
        <taxon>Lophotrochozoa</taxon>
        <taxon>Platyhelminthes</taxon>
        <taxon>Cestoda</taxon>
        <taxon>Eucestoda</taxon>
        <taxon>Cyclophyllidea</taxon>
        <taxon>Hymenolepididae</taxon>
        <taxon>Hymenolepis</taxon>
    </lineage>
</organism>
<reference evidence="1 2" key="1">
    <citation type="submission" date="2019-07" db="EMBL/GenBank/DDBJ databases">
        <authorList>
            <person name="Jastrzebski P J."/>
            <person name="Paukszto L."/>
            <person name="Jastrzebski P J."/>
        </authorList>
    </citation>
    <scope>NUCLEOTIDE SEQUENCE [LARGE SCALE GENOMIC DNA]</scope>
    <source>
        <strain evidence="1 2">WMS-il1</strain>
    </source>
</reference>
<dbReference type="AlphaFoldDB" id="A0A564YMA7"/>
<dbReference type="EMBL" id="CABIJS010000277">
    <property type="protein sequence ID" value="VUZ48079.1"/>
    <property type="molecule type" value="Genomic_DNA"/>
</dbReference>
<dbReference type="InterPro" id="IPR011333">
    <property type="entry name" value="SKP1/BTB/POZ_sf"/>
</dbReference>
<evidence type="ECO:0000313" key="1">
    <source>
        <dbReference type="EMBL" id="VUZ48079.1"/>
    </source>
</evidence>
<name>A0A564YMA7_HYMDI</name>
<dbReference type="Proteomes" id="UP000321570">
    <property type="component" value="Unassembled WGS sequence"/>
</dbReference>
<evidence type="ECO:0008006" key="3">
    <source>
        <dbReference type="Google" id="ProtNLM"/>
    </source>
</evidence>
<dbReference type="Gene3D" id="3.30.710.10">
    <property type="entry name" value="Potassium Channel Kv1.1, Chain A"/>
    <property type="match status" value="1"/>
</dbReference>
<keyword evidence="2" id="KW-1185">Reference proteome</keyword>
<feature type="non-terminal residue" evidence="1">
    <location>
        <position position="173"/>
    </location>
</feature>
<gene>
    <name evidence="1" type="ORF">WMSIL1_LOCUS7514</name>
</gene>
<sequence length="173" mass="19383">ANNVVHFQLSRFPHEVVNAAVEYAYGGIENISPEVALRLYLLGHNLRNKALVDGCTNFLCARIEETNVSEIWSAANTTKNEVLIGACAPLVAMNWEMFRTSRLFHVTTEVKGMMVLLECPRMSQKSAKSKVKALLDWRNASRDDEVQTARTTAFRDMVSLLGIQDTPDLINDL</sequence>
<evidence type="ECO:0000313" key="2">
    <source>
        <dbReference type="Proteomes" id="UP000321570"/>
    </source>
</evidence>
<proteinExistence type="predicted"/>
<feature type="non-terminal residue" evidence="1">
    <location>
        <position position="1"/>
    </location>
</feature>
<protein>
    <recommendedName>
        <fullName evidence="3">BTB domain-containing protein</fullName>
    </recommendedName>
</protein>